<dbReference type="EMBL" id="JACXXH010000002">
    <property type="protein sequence ID" value="MBD3862734.1"/>
    <property type="molecule type" value="Genomic_DNA"/>
</dbReference>
<evidence type="ECO:0000313" key="2">
    <source>
        <dbReference type="Proteomes" id="UP000627521"/>
    </source>
</evidence>
<accession>A0ABR8LUE5</accession>
<reference evidence="1 2" key="1">
    <citation type="submission" date="2020-09" db="EMBL/GenBank/DDBJ databases">
        <title>Bacillus nautilus sp. nov., Chryseoglobus crepusculi sp. nov, and Psychrobacter noctis sp. nov., isolated from deep-sea sponges from the equatorial Atlantic.</title>
        <authorList>
            <person name="Stennett H.L."/>
            <person name="Williams S.E."/>
        </authorList>
    </citation>
    <scope>NUCLEOTIDE SEQUENCE [LARGE SCALE GENOMIC DNA]</scope>
    <source>
        <strain evidence="1 2">28M-24</strain>
    </source>
</reference>
<comment type="caution">
    <text evidence="1">The sequence shown here is derived from an EMBL/GenBank/DDBJ whole genome shotgun (WGS) entry which is preliminary data.</text>
</comment>
<evidence type="ECO:0000313" key="1">
    <source>
        <dbReference type="EMBL" id="MBD3862734.1"/>
    </source>
</evidence>
<keyword evidence="2" id="KW-1185">Reference proteome</keyword>
<gene>
    <name evidence="1" type="ORF">IEG06_04670</name>
</gene>
<sequence>MIKDLNDNINLPFSLQISFNKLIERYEGLAKSNDQLIAAKASRVLKAQEPYPVLREGFSKTSVLFEHEKVIQILLQDSFSEVLSLNEIKTASVPYHNFIFNASKRFENIIEAAGPDFELVIKNMPENDWYILSCTIIMNFCYGYNANFKRPLYYEIPDANGITRIYKILYNADFMEIVPTDQAPKLTEDDFDQLLDNFDNIELWKKKFPPNSYVSKGFVISNIFDVTDDQSISNIKTTLIGSNKRKDESFMADFQKIFRSLLNITDLEVGFSIFNKEENTLMKVHDSSINSFLLKAKEEFKCENLFCHYSYDKILKDKTNFSISDVDKSFAQCNGQSPQIKVLKQQGFKSAIFAPIAEDGELLAVLELVSRTPKALNSINSNRLADVMPFILSAVKRSKRDEENLIQAIIQRECTSIHPSVKWKFEQAARQFIAEEAQGNDNPTFSKISFDNVYPLFGQIDVKGSSDARNNATQKDLSLQLKLVEKIVATAFETEKLPIFEQLLFQIKNYNKALKTNFKVDSEQKITQFFINEIEPLFKFQLKSKPYILEAIEDYFNKVDSKLNVIYYYRKNYDDTISLINKNMSSLLDKQQIKAQKMYPHFFERYKTDGVEHNMYIGEAITKEDSFNEIYLYNLRLWQMQVMCNMESVFYNQQNEYPLALDVASMILVFNQPLSIRFRTDEKHFDVDGTYNARYEVVKKRVDKANIKGTDERITAKGKLTIVYSQKEDEIEYLKYINFLQSKGQLGDEVEILELEDLQGVTGLKAIRVNILYHGKFDKKEFYTYDDLMKEVNH</sequence>
<protein>
    <submittedName>
        <fullName evidence="1">GAF domain-containing protein</fullName>
    </submittedName>
</protein>
<dbReference type="Proteomes" id="UP000627521">
    <property type="component" value="Unassembled WGS sequence"/>
</dbReference>
<proteinExistence type="predicted"/>
<organism evidence="1 2">
    <name type="scientific">Olleya marilimosa</name>
    <dbReference type="NCBI Taxonomy" id="272164"/>
    <lineage>
        <taxon>Bacteria</taxon>
        <taxon>Pseudomonadati</taxon>
        <taxon>Bacteroidota</taxon>
        <taxon>Flavobacteriia</taxon>
        <taxon>Flavobacteriales</taxon>
        <taxon>Flavobacteriaceae</taxon>
    </lineage>
</organism>
<name>A0ABR8LUE5_9FLAO</name>